<organism evidence="4 5">
    <name type="scientific">Blastomyces percursus</name>
    <dbReference type="NCBI Taxonomy" id="1658174"/>
    <lineage>
        <taxon>Eukaryota</taxon>
        <taxon>Fungi</taxon>
        <taxon>Dikarya</taxon>
        <taxon>Ascomycota</taxon>
        <taxon>Pezizomycotina</taxon>
        <taxon>Eurotiomycetes</taxon>
        <taxon>Eurotiomycetidae</taxon>
        <taxon>Onygenales</taxon>
        <taxon>Ajellomycetaceae</taxon>
        <taxon>Blastomyces</taxon>
    </lineage>
</organism>
<dbReference type="InterPro" id="IPR017907">
    <property type="entry name" value="Znf_RING_CS"/>
</dbReference>
<evidence type="ECO:0000256" key="3">
    <source>
        <dbReference type="ARBA" id="ARBA00022833"/>
    </source>
</evidence>
<protein>
    <submittedName>
        <fullName evidence="4">Uncharacterized protein</fullName>
    </submittedName>
</protein>
<evidence type="ECO:0000313" key="5">
    <source>
        <dbReference type="Proteomes" id="UP000242791"/>
    </source>
</evidence>
<accession>A0A1J9P205</accession>
<dbReference type="EMBL" id="LGTZ01003292">
    <property type="protein sequence ID" value="OJD09866.1"/>
    <property type="molecule type" value="Genomic_DNA"/>
</dbReference>
<keyword evidence="3" id="KW-0862">Zinc</keyword>
<evidence type="ECO:0000313" key="4">
    <source>
        <dbReference type="EMBL" id="OJD09866.1"/>
    </source>
</evidence>
<sequence>MSETSPPRYSIDGAHLQLRSSNFLKRLFVLYPLPVPSLPRMNKVALRKRPSEGDFNDCEHAEKKRAVDDQLLDMLRLLRRKKEDRAVKEGRRVFRCPYRCCLCKSDVRDREKCLSCQHSLCEACMPLRGGLPSMDESLAMESNIDKEIPAANLDALWAEVRDSLKQSRGTHNPV</sequence>
<proteinExistence type="predicted"/>
<dbReference type="AlphaFoldDB" id="A0A1J9P205"/>
<dbReference type="PROSITE" id="PS00518">
    <property type="entry name" value="ZF_RING_1"/>
    <property type="match status" value="1"/>
</dbReference>
<keyword evidence="1" id="KW-0479">Metal-binding</keyword>
<dbReference type="Proteomes" id="UP000242791">
    <property type="component" value="Unassembled WGS sequence"/>
</dbReference>
<gene>
    <name evidence="4" type="ORF">ACJ73_10046</name>
</gene>
<dbReference type="GO" id="GO:0008270">
    <property type="term" value="F:zinc ion binding"/>
    <property type="evidence" value="ECO:0007669"/>
    <property type="project" value="UniProtKB-KW"/>
</dbReference>
<reference evidence="4 5" key="1">
    <citation type="submission" date="2015-08" db="EMBL/GenBank/DDBJ databases">
        <title>Emmonsia species relationships and genome sequence.</title>
        <authorList>
            <person name="Cuomo C.A."/>
            <person name="Schwartz I.S."/>
            <person name="Kenyon C."/>
            <person name="De Hoog G.S."/>
            <person name="Govender N.P."/>
            <person name="Botha A."/>
            <person name="Moreno L."/>
            <person name="De Vries M."/>
            <person name="Munoz J.F."/>
            <person name="Stielow J.B."/>
        </authorList>
    </citation>
    <scope>NUCLEOTIDE SEQUENCE [LARGE SCALE GENOMIC DNA]</scope>
    <source>
        <strain evidence="4 5">EI222</strain>
    </source>
</reference>
<evidence type="ECO:0000256" key="1">
    <source>
        <dbReference type="ARBA" id="ARBA00022723"/>
    </source>
</evidence>
<evidence type="ECO:0000256" key="2">
    <source>
        <dbReference type="ARBA" id="ARBA00022771"/>
    </source>
</evidence>
<keyword evidence="2" id="KW-0863">Zinc-finger</keyword>
<dbReference type="VEuPathDB" id="FungiDB:ACJ73_10046"/>
<comment type="caution">
    <text evidence="4">The sequence shown here is derived from an EMBL/GenBank/DDBJ whole genome shotgun (WGS) entry which is preliminary data.</text>
</comment>
<keyword evidence="5" id="KW-1185">Reference proteome</keyword>
<name>A0A1J9P205_9EURO</name>